<dbReference type="EMBL" id="JACJQB010000001">
    <property type="protein sequence ID" value="MBD2186529.1"/>
    <property type="molecule type" value="Genomic_DNA"/>
</dbReference>
<dbReference type="InterPro" id="IPR052995">
    <property type="entry name" value="LMW-PTP"/>
</dbReference>
<gene>
    <name evidence="4" type="ORF">H6F41_00025</name>
</gene>
<dbReference type="Gene3D" id="3.40.50.2300">
    <property type="match status" value="1"/>
</dbReference>
<dbReference type="RefSeq" id="WP_190401430.1">
    <property type="nucleotide sequence ID" value="NZ_JACJQB010000001.1"/>
</dbReference>
<dbReference type="InterPro" id="IPR017867">
    <property type="entry name" value="Tyr_phospatase_low_mol_wt"/>
</dbReference>
<dbReference type="PANTHER" id="PTHR47439">
    <property type="entry name" value="LOW MOLECULAR WEIGHT PHOSPHOTYROSINE PROTEIN PHOSPHATASE-RELATED"/>
    <property type="match status" value="1"/>
</dbReference>
<evidence type="ECO:0000313" key="5">
    <source>
        <dbReference type="Proteomes" id="UP000642094"/>
    </source>
</evidence>
<dbReference type="SUPFAM" id="SSF52788">
    <property type="entry name" value="Phosphotyrosine protein phosphatases I"/>
    <property type="match status" value="1"/>
</dbReference>
<sequence>MTKKLLFVCLGNICRSPAAENIMNHLLEQEGLCDRIVCDSAGTGGWHVGAPPDRRMRAAAKERGLNFVGSARQLEAMDLREFDLILAMDKDNYRNILALDPQGKFTDKVKMMCDYCQTHNDQEVPDPYYGGSDGFNYVIDLLFDACTGLLKSLK</sequence>
<dbReference type="PANTHER" id="PTHR47439:SF1">
    <property type="entry name" value="ACID PHOSPHATASE"/>
    <property type="match status" value="1"/>
</dbReference>
<proteinExistence type="inferred from homology"/>
<dbReference type="Proteomes" id="UP000642094">
    <property type="component" value="Unassembled WGS sequence"/>
</dbReference>
<dbReference type="InterPro" id="IPR023485">
    <property type="entry name" value="Ptyr_pPase"/>
</dbReference>
<evidence type="ECO:0000256" key="2">
    <source>
        <dbReference type="ARBA" id="ARBA00022801"/>
    </source>
</evidence>
<protein>
    <submittedName>
        <fullName evidence="4">Low molecular weight phosphotyrosine protein phosphatase</fullName>
    </submittedName>
</protein>
<reference evidence="4 5" key="1">
    <citation type="journal article" date="2020" name="ISME J.">
        <title>Comparative genomics reveals insights into cyanobacterial evolution and habitat adaptation.</title>
        <authorList>
            <person name="Chen M.Y."/>
            <person name="Teng W.K."/>
            <person name="Zhao L."/>
            <person name="Hu C.X."/>
            <person name="Zhou Y.K."/>
            <person name="Han B.P."/>
            <person name="Song L.R."/>
            <person name="Shu W.S."/>
        </authorList>
    </citation>
    <scope>NUCLEOTIDE SEQUENCE [LARGE SCALE GENOMIC DNA]</scope>
    <source>
        <strain evidence="4 5">FACHB-723</strain>
    </source>
</reference>
<feature type="domain" description="Phosphotyrosine protein phosphatase I" evidence="3">
    <location>
        <begin position="3"/>
        <end position="152"/>
    </location>
</feature>
<organism evidence="4 5">
    <name type="scientific">Pseudanabaena mucicola FACHB-723</name>
    <dbReference type="NCBI Taxonomy" id="2692860"/>
    <lineage>
        <taxon>Bacteria</taxon>
        <taxon>Bacillati</taxon>
        <taxon>Cyanobacteriota</taxon>
        <taxon>Cyanophyceae</taxon>
        <taxon>Pseudanabaenales</taxon>
        <taxon>Pseudanabaenaceae</taxon>
        <taxon>Pseudanabaena</taxon>
    </lineage>
</organism>
<evidence type="ECO:0000313" key="4">
    <source>
        <dbReference type="EMBL" id="MBD2186529.1"/>
    </source>
</evidence>
<dbReference type="CDD" id="cd16343">
    <property type="entry name" value="LMWPTP"/>
    <property type="match status" value="1"/>
</dbReference>
<accession>A0ABR7ZRG1</accession>
<keyword evidence="2" id="KW-0378">Hydrolase</keyword>
<dbReference type="SMART" id="SM00226">
    <property type="entry name" value="LMWPc"/>
    <property type="match status" value="1"/>
</dbReference>
<name>A0ABR7ZRG1_9CYAN</name>
<keyword evidence="5" id="KW-1185">Reference proteome</keyword>
<dbReference type="InterPro" id="IPR036196">
    <property type="entry name" value="Ptyr_pPase_sf"/>
</dbReference>
<dbReference type="Pfam" id="PF01451">
    <property type="entry name" value="LMWPc"/>
    <property type="match status" value="1"/>
</dbReference>
<evidence type="ECO:0000259" key="3">
    <source>
        <dbReference type="SMART" id="SM00226"/>
    </source>
</evidence>
<comment type="similarity">
    <text evidence="1">Belongs to the low molecular weight phosphotyrosine protein phosphatase family.</text>
</comment>
<comment type="caution">
    <text evidence="4">The sequence shown here is derived from an EMBL/GenBank/DDBJ whole genome shotgun (WGS) entry which is preliminary data.</text>
</comment>
<evidence type="ECO:0000256" key="1">
    <source>
        <dbReference type="ARBA" id="ARBA00011063"/>
    </source>
</evidence>
<dbReference type="PRINTS" id="PR00719">
    <property type="entry name" value="LMWPTPASE"/>
</dbReference>